<evidence type="ECO:0000313" key="2">
    <source>
        <dbReference type="Proteomes" id="UP000318081"/>
    </source>
</evidence>
<evidence type="ECO:0008006" key="3">
    <source>
        <dbReference type="Google" id="ProtNLM"/>
    </source>
</evidence>
<protein>
    <recommendedName>
        <fullName evidence="3">Flagellin N-methylase</fullName>
    </recommendedName>
</protein>
<reference evidence="1 2" key="1">
    <citation type="submission" date="2019-02" db="EMBL/GenBank/DDBJ databases">
        <title>Deep-cultivation of Planctomycetes and their phenomic and genomic characterization uncovers novel biology.</title>
        <authorList>
            <person name="Wiegand S."/>
            <person name="Jogler M."/>
            <person name="Boedeker C."/>
            <person name="Pinto D."/>
            <person name="Vollmers J."/>
            <person name="Rivas-Marin E."/>
            <person name="Kohn T."/>
            <person name="Peeters S.H."/>
            <person name="Heuer A."/>
            <person name="Rast P."/>
            <person name="Oberbeckmann S."/>
            <person name="Bunk B."/>
            <person name="Jeske O."/>
            <person name="Meyerdierks A."/>
            <person name="Storesund J.E."/>
            <person name="Kallscheuer N."/>
            <person name="Luecker S."/>
            <person name="Lage O.M."/>
            <person name="Pohl T."/>
            <person name="Merkel B.J."/>
            <person name="Hornburger P."/>
            <person name="Mueller R.-W."/>
            <person name="Bruemmer F."/>
            <person name="Labrenz M."/>
            <person name="Spormann A.M."/>
            <person name="Op den Camp H."/>
            <person name="Overmann J."/>
            <person name="Amann R."/>
            <person name="Jetten M.S.M."/>
            <person name="Mascher T."/>
            <person name="Medema M.H."/>
            <person name="Devos D.P."/>
            <person name="Kaster A.-K."/>
            <person name="Ovreas L."/>
            <person name="Rohde M."/>
            <person name="Galperin M.Y."/>
            <person name="Jogler C."/>
        </authorList>
    </citation>
    <scope>NUCLEOTIDE SEQUENCE [LARGE SCALE GENOMIC DNA]</scope>
    <source>
        <strain evidence="1 2">TBK1r</strain>
    </source>
</reference>
<accession>A0ABX5XPC9</accession>
<dbReference type="EMBL" id="CP036432">
    <property type="protein sequence ID" value="QDV83850.1"/>
    <property type="molecule type" value="Genomic_DNA"/>
</dbReference>
<name>A0ABX5XPC9_9BACT</name>
<gene>
    <name evidence="1" type="ORF">TBK1r_27930</name>
</gene>
<sequence length="235" mass="25567">MAEQALVQSDSIPAGGDRRLGVLPSNQRRLVGISKRQLRPFIDRLMGVISRAAAIRFGKATLEDDGAGNQTPADLSPSQLAILGNGCAVCRGHCCFQGRGHAFIHVETVLGYMQRHPDQRPRDVLDAYVSRIGSKAYEDSCVYHAETGCTLPREMRSTVCNGYLCKGLDEILDQLQDSSPEVFVISVSDYDRADPGDSSCPSTRVAVIDAQNVTRYPFVESAERGDDDNITSSEA</sequence>
<keyword evidence="2" id="KW-1185">Reference proteome</keyword>
<dbReference type="Proteomes" id="UP000318081">
    <property type="component" value="Chromosome"/>
</dbReference>
<proteinExistence type="predicted"/>
<evidence type="ECO:0000313" key="1">
    <source>
        <dbReference type="EMBL" id="QDV83850.1"/>
    </source>
</evidence>
<organism evidence="1 2">
    <name type="scientific">Stieleria magnilauensis</name>
    <dbReference type="NCBI Taxonomy" id="2527963"/>
    <lineage>
        <taxon>Bacteria</taxon>
        <taxon>Pseudomonadati</taxon>
        <taxon>Planctomycetota</taxon>
        <taxon>Planctomycetia</taxon>
        <taxon>Pirellulales</taxon>
        <taxon>Pirellulaceae</taxon>
        <taxon>Stieleria</taxon>
    </lineage>
</organism>